<keyword evidence="9" id="KW-1185">Reference proteome</keyword>
<dbReference type="Gene3D" id="3.40.640.10">
    <property type="entry name" value="Type I PLP-dependent aspartate aminotransferase-like (Major domain)"/>
    <property type="match status" value="1"/>
</dbReference>
<evidence type="ECO:0000256" key="3">
    <source>
        <dbReference type="ARBA" id="ARBA00022576"/>
    </source>
</evidence>
<dbReference type="GO" id="GO:0030170">
    <property type="term" value="F:pyridoxal phosphate binding"/>
    <property type="evidence" value="ECO:0007669"/>
    <property type="project" value="InterPro"/>
</dbReference>
<dbReference type="InterPro" id="IPR004838">
    <property type="entry name" value="NHTrfase_class1_PyrdxlP-BS"/>
</dbReference>
<feature type="domain" description="Aminotransferase class I/classII large" evidence="7">
    <location>
        <begin position="38"/>
        <end position="386"/>
    </location>
</feature>
<comment type="similarity">
    <text evidence="2 6">Belongs to the class-I pyridoxal-phosphate-dependent aminotransferase family.</text>
</comment>
<evidence type="ECO:0000256" key="5">
    <source>
        <dbReference type="ARBA" id="ARBA00022898"/>
    </source>
</evidence>
<reference evidence="8 9" key="1">
    <citation type="submission" date="2018-07" db="EMBL/GenBank/DDBJ databases">
        <title>Genomic Encyclopedia of Type Strains, Phase IV (KMG-IV): sequencing the most valuable type-strain genomes for metagenomic binning, comparative biology and taxonomic classification.</title>
        <authorList>
            <person name="Goeker M."/>
        </authorList>
    </citation>
    <scope>NUCLEOTIDE SEQUENCE [LARGE SCALE GENOMIC DNA]</scope>
    <source>
        <strain evidence="8 9">DSM 26407</strain>
    </source>
</reference>
<evidence type="ECO:0000313" key="8">
    <source>
        <dbReference type="EMBL" id="RCX22397.1"/>
    </source>
</evidence>
<evidence type="ECO:0000256" key="6">
    <source>
        <dbReference type="RuleBase" id="RU000481"/>
    </source>
</evidence>
<comment type="caution">
    <text evidence="8">The sequence shown here is derived from an EMBL/GenBank/DDBJ whole genome shotgun (WGS) entry which is preliminary data.</text>
</comment>
<dbReference type="NCBIfam" id="NF005601">
    <property type="entry name" value="PRK07337.1"/>
    <property type="match status" value="1"/>
</dbReference>
<dbReference type="PROSITE" id="PS00105">
    <property type="entry name" value="AA_TRANSFER_CLASS_1"/>
    <property type="match status" value="1"/>
</dbReference>
<name>A0A369BPM9_9GAMM</name>
<dbReference type="NCBIfam" id="NF006514">
    <property type="entry name" value="PRK08960.1"/>
    <property type="match status" value="1"/>
</dbReference>
<gene>
    <name evidence="8" type="ORF">DFQ59_11810</name>
</gene>
<keyword evidence="4 6" id="KW-0808">Transferase</keyword>
<dbReference type="InterPro" id="IPR015421">
    <property type="entry name" value="PyrdxlP-dep_Trfase_major"/>
</dbReference>
<evidence type="ECO:0000256" key="2">
    <source>
        <dbReference type="ARBA" id="ARBA00007441"/>
    </source>
</evidence>
<organism evidence="8 9">
    <name type="scientific">Thioalbus denitrificans</name>
    <dbReference type="NCBI Taxonomy" id="547122"/>
    <lineage>
        <taxon>Bacteria</taxon>
        <taxon>Pseudomonadati</taxon>
        <taxon>Pseudomonadota</taxon>
        <taxon>Gammaproteobacteria</taxon>
        <taxon>Chromatiales</taxon>
        <taxon>Ectothiorhodospiraceae</taxon>
        <taxon>Thioalbus</taxon>
    </lineage>
</organism>
<keyword evidence="5" id="KW-0663">Pyridoxal phosphate</keyword>
<proteinExistence type="inferred from homology"/>
<dbReference type="InterPro" id="IPR015424">
    <property type="entry name" value="PyrdxlP-dep_Trfase"/>
</dbReference>
<dbReference type="GO" id="GO:0006520">
    <property type="term" value="P:amino acid metabolic process"/>
    <property type="evidence" value="ECO:0007669"/>
    <property type="project" value="InterPro"/>
</dbReference>
<dbReference type="InterPro" id="IPR004839">
    <property type="entry name" value="Aminotransferase_I/II_large"/>
</dbReference>
<sequence>MPMPEARFRLAPRMAEIQPFYVMELLGRAKALEAAGRDIVHMEVGEPDFPTPEPVLEAVREALEHGRMFYTPALGMPELRAAIAGFYRDRYGVEVAPERILVTPGASGALQLATAVLLAPGEALLMADPGYPCNRHFARLVEARAVGVPVGPESGYQLTAAQVEAHWTAETAAVLVASPSNPTGTVVERAEMAAIAAAVHRRGGRLLVDEIYNGLVYEGDVTTALAITDEAFVINSFSKYFGMTGWRIGWLVAPPAYVRDLEKLAQNLFISAPTPSQYAALAALRPETLAIAEERRLAFRERRDYLLPALRELGFRIPVTPQGAFYLYADISAFSDDSHRFAMDLLERAGVAVTPGLDFGANAPGRHVRFAYTTSLPRLEEAVARIRAYLEGP</sequence>
<dbReference type="InterPro" id="IPR050596">
    <property type="entry name" value="AspAT/PAT-like"/>
</dbReference>
<protein>
    <recommendedName>
        <fullName evidence="6">Aminotransferase</fullName>
        <ecNumber evidence="6">2.6.1.-</ecNumber>
    </recommendedName>
</protein>
<evidence type="ECO:0000259" key="7">
    <source>
        <dbReference type="Pfam" id="PF00155"/>
    </source>
</evidence>
<dbReference type="PANTHER" id="PTHR46383">
    <property type="entry name" value="ASPARTATE AMINOTRANSFERASE"/>
    <property type="match status" value="1"/>
</dbReference>
<evidence type="ECO:0000313" key="9">
    <source>
        <dbReference type="Proteomes" id="UP000252707"/>
    </source>
</evidence>
<dbReference type="Pfam" id="PF00155">
    <property type="entry name" value="Aminotran_1_2"/>
    <property type="match status" value="1"/>
</dbReference>
<comment type="cofactor">
    <cofactor evidence="1 6">
        <name>pyridoxal 5'-phosphate</name>
        <dbReference type="ChEBI" id="CHEBI:597326"/>
    </cofactor>
</comment>
<dbReference type="Proteomes" id="UP000252707">
    <property type="component" value="Unassembled WGS sequence"/>
</dbReference>
<evidence type="ECO:0000256" key="1">
    <source>
        <dbReference type="ARBA" id="ARBA00001933"/>
    </source>
</evidence>
<evidence type="ECO:0000256" key="4">
    <source>
        <dbReference type="ARBA" id="ARBA00022679"/>
    </source>
</evidence>
<dbReference type="CDD" id="cd00609">
    <property type="entry name" value="AAT_like"/>
    <property type="match status" value="1"/>
</dbReference>
<dbReference type="EMBL" id="QPJY01000018">
    <property type="protein sequence ID" value="RCX22397.1"/>
    <property type="molecule type" value="Genomic_DNA"/>
</dbReference>
<dbReference type="GO" id="GO:0008483">
    <property type="term" value="F:transaminase activity"/>
    <property type="evidence" value="ECO:0007669"/>
    <property type="project" value="UniProtKB-KW"/>
</dbReference>
<dbReference type="AlphaFoldDB" id="A0A369BPM9"/>
<accession>A0A369BPM9</accession>
<dbReference type="EC" id="2.6.1.-" evidence="6"/>
<dbReference type="SUPFAM" id="SSF53383">
    <property type="entry name" value="PLP-dependent transferases"/>
    <property type="match status" value="1"/>
</dbReference>
<keyword evidence="3 6" id="KW-0032">Aminotransferase</keyword>
<dbReference type="PANTHER" id="PTHR46383:SF2">
    <property type="entry name" value="AMINOTRANSFERASE"/>
    <property type="match status" value="1"/>
</dbReference>